<dbReference type="GO" id="GO:0015297">
    <property type="term" value="F:antiporter activity"/>
    <property type="evidence" value="ECO:0007669"/>
    <property type="project" value="InterPro"/>
</dbReference>
<evidence type="ECO:0000256" key="1">
    <source>
        <dbReference type="ARBA" id="ARBA00004141"/>
    </source>
</evidence>
<feature type="transmembrane region" description="Helical" evidence="7">
    <location>
        <begin position="77"/>
        <end position="96"/>
    </location>
</feature>
<dbReference type="InterPro" id="IPR038770">
    <property type="entry name" value="Na+/solute_symporter_sf"/>
</dbReference>
<dbReference type="Proteomes" id="UP000230251">
    <property type="component" value="Unassembled WGS sequence"/>
</dbReference>
<dbReference type="AlphaFoldDB" id="A0A2M8END9"/>
<gene>
    <name evidence="10" type="ORF">CO057_03815</name>
</gene>
<comment type="caution">
    <text evidence="10">The sequence shown here is derived from an EMBL/GenBank/DDBJ whole genome shotgun (WGS) entry which is preliminary data.</text>
</comment>
<evidence type="ECO:0000256" key="5">
    <source>
        <dbReference type="ARBA" id="ARBA00022989"/>
    </source>
</evidence>
<reference evidence="11" key="1">
    <citation type="submission" date="2017-09" db="EMBL/GenBank/DDBJ databases">
        <title>Depth-based differentiation of microbial function through sediment-hosted aquifers and enrichment of novel symbionts in the deep terrestrial subsurface.</title>
        <authorList>
            <person name="Probst A.J."/>
            <person name="Ladd B."/>
            <person name="Jarett J.K."/>
            <person name="Geller-Mcgrath D.E."/>
            <person name="Sieber C.M.K."/>
            <person name="Emerson J.B."/>
            <person name="Anantharaman K."/>
            <person name="Thomas B.C."/>
            <person name="Malmstrom R."/>
            <person name="Stieglmeier M."/>
            <person name="Klingl A."/>
            <person name="Woyke T."/>
            <person name="Ryan C.M."/>
            <person name="Banfield J.F."/>
        </authorList>
    </citation>
    <scope>NUCLEOTIDE SEQUENCE [LARGE SCALE GENOMIC DNA]</scope>
</reference>
<accession>A0A2M8END9</accession>
<feature type="transmembrane region" description="Helical" evidence="7">
    <location>
        <begin position="312"/>
        <end position="334"/>
    </location>
</feature>
<evidence type="ECO:0000313" key="11">
    <source>
        <dbReference type="Proteomes" id="UP000230251"/>
    </source>
</evidence>
<feature type="transmembrane region" description="Helical" evidence="7">
    <location>
        <begin position="375"/>
        <end position="395"/>
    </location>
</feature>
<comment type="similarity">
    <text evidence="2">Belongs to the monovalent cation:proton antiporter 2 (CPA2) transporter (TC 2.A.37) family.</text>
</comment>
<keyword evidence="4 7" id="KW-0812">Transmembrane</keyword>
<dbReference type="InterPro" id="IPR003148">
    <property type="entry name" value="RCK_N"/>
</dbReference>
<dbReference type="PANTHER" id="PTHR42751:SF3">
    <property type="entry name" value="SODIUM_GLUTAMATE SYMPORTER"/>
    <property type="match status" value="1"/>
</dbReference>
<protein>
    <submittedName>
        <fullName evidence="10">Sodium:proton exchanger</fullName>
    </submittedName>
</protein>
<feature type="transmembrane region" description="Helical" evidence="7">
    <location>
        <begin position="197"/>
        <end position="225"/>
    </location>
</feature>
<evidence type="ECO:0000256" key="4">
    <source>
        <dbReference type="ARBA" id="ARBA00022692"/>
    </source>
</evidence>
<dbReference type="PANTHER" id="PTHR42751">
    <property type="entry name" value="SODIUM/HYDROGEN EXCHANGER FAMILY/TRKA DOMAIN PROTEIN"/>
    <property type="match status" value="1"/>
</dbReference>
<feature type="transmembrane region" description="Helical" evidence="7">
    <location>
        <begin position="52"/>
        <end position="71"/>
    </location>
</feature>
<dbReference type="Gene3D" id="3.40.50.720">
    <property type="entry name" value="NAD(P)-binding Rossmann-like Domain"/>
    <property type="match status" value="1"/>
</dbReference>
<dbReference type="GO" id="GO:0006813">
    <property type="term" value="P:potassium ion transport"/>
    <property type="evidence" value="ECO:0007669"/>
    <property type="project" value="InterPro"/>
</dbReference>
<evidence type="ECO:0000259" key="8">
    <source>
        <dbReference type="Pfam" id="PF00999"/>
    </source>
</evidence>
<keyword evidence="3" id="KW-0813">Transport</keyword>
<sequence length="583" mass="64468">MEIIFSMLPLLPLSLFCYNQNIMEDLLFFEIAAVIITAGVIALIAHFLRQPLIIAYIITGLLVGPGLLGIAESHEVFDALSEIGIAFLLFLVGLHLNWRNIKDVGKIAVMAGLGQIIFTAAAGWGIAYWLGYDHITSAIIGMAFAFSSTIIIVKVLSDKEDLDRFYGRISVGILIVQDIVSMILLLGLAAMRSDTNGGITAIIGLSLVKMAVVLIVLWFLARFVLPHVFRYAAHSQELLFLVALSWCFVLASGLTFFGFGIEAGALLAGISLASSGFQREIETKIRPLRDFFLVIFFIVLGTQLTVEGLQESWLSSLILSLFVLIGNPLIIMIVLRLFGYHPRTGFLVGVSLAQVSEFSFILLASAIATGLIAPSVLPMATAVAIITIAISSYFLKYNEWMFDRFEFLFRFFEAVPNSEKKGIKNEMTAPSILLFGYHDLGASILHAIRKMQEDYLVVDFDPTAIDRLEIHSQPHLYGDVGNREFLDFIKASKAKLIICTIPDLAITRDVIEYLIIKRSRAAIVVTAKSAHDARKMYEMGATFVIVPSMLGGELFSQLLTTKKYKKSAWSTLVKKQKKMLAVK</sequence>
<proteinExistence type="inferred from homology"/>
<feature type="transmembrane region" description="Helical" evidence="7">
    <location>
        <begin position="346"/>
        <end position="369"/>
    </location>
</feature>
<comment type="subcellular location">
    <subcellularLocation>
        <location evidence="1">Membrane</location>
        <topology evidence="1">Multi-pass membrane protein</topology>
    </subcellularLocation>
</comment>
<dbReference type="Gene3D" id="1.20.1530.20">
    <property type="match status" value="1"/>
</dbReference>
<evidence type="ECO:0000256" key="6">
    <source>
        <dbReference type="ARBA" id="ARBA00023136"/>
    </source>
</evidence>
<feature type="transmembrane region" description="Helical" evidence="7">
    <location>
        <begin position="237"/>
        <end position="257"/>
    </location>
</feature>
<evidence type="ECO:0000256" key="2">
    <source>
        <dbReference type="ARBA" id="ARBA00005551"/>
    </source>
</evidence>
<evidence type="ECO:0000259" key="9">
    <source>
        <dbReference type="Pfam" id="PF02254"/>
    </source>
</evidence>
<dbReference type="Pfam" id="PF00999">
    <property type="entry name" value="Na_H_Exchanger"/>
    <property type="match status" value="1"/>
</dbReference>
<dbReference type="SUPFAM" id="SSF51735">
    <property type="entry name" value="NAD(P)-binding Rossmann-fold domains"/>
    <property type="match status" value="1"/>
</dbReference>
<feature type="transmembrane region" description="Helical" evidence="7">
    <location>
        <begin position="108"/>
        <end position="129"/>
    </location>
</feature>
<evidence type="ECO:0000256" key="7">
    <source>
        <dbReference type="SAM" id="Phobius"/>
    </source>
</evidence>
<dbReference type="InterPro" id="IPR006153">
    <property type="entry name" value="Cation/H_exchanger_TM"/>
</dbReference>
<keyword evidence="5 7" id="KW-1133">Transmembrane helix</keyword>
<evidence type="ECO:0000313" key="10">
    <source>
        <dbReference type="EMBL" id="PJC24262.1"/>
    </source>
</evidence>
<dbReference type="InterPro" id="IPR036291">
    <property type="entry name" value="NAD(P)-bd_dom_sf"/>
</dbReference>
<dbReference type="GO" id="GO:0016020">
    <property type="term" value="C:membrane"/>
    <property type="evidence" value="ECO:0007669"/>
    <property type="project" value="UniProtKB-SubCell"/>
</dbReference>
<keyword evidence="6 7" id="KW-0472">Membrane</keyword>
<dbReference type="GO" id="GO:1902600">
    <property type="term" value="P:proton transmembrane transport"/>
    <property type="evidence" value="ECO:0007669"/>
    <property type="project" value="InterPro"/>
</dbReference>
<feature type="transmembrane region" description="Helical" evidence="7">
    <location>
        <begin position="169"/>
        <end position="191"/>
    </location>
</feature>
<feature type="domain" description="Cation/H+ exchanger transmembrane" evidence="8">
    <location>
        <begin position="38"/>
        <end position="391"/>
    </location>
</feature>
<evidence type="ECO:0000256" key="3">
    <source>
        <dbReference type="ARBA" id="ARBA00022448"/>
    </source>
</evidence>
<feature type="transmembrane region" description="Helical" evidence="7">
    <location>
        <begin position="27"/>
        <end position="45"/>
    </location>
</feature>
<dbReference type="Pfam" id="PF02254">
    <property type="entry name" value="TrkA_N"/>
    <property type="match status" value="1"/>
</dbReference>
<feature type="transmembrane region" description="Helical" evidence="7">
    <location>
        <begin position="135"/>
        <end position="157"/>
    </location>
</feature>
<organism evidence="10 11">
    <name type="scientific">Candidatus Uhrbacteria bacterium CG_4_9_14_0_2_um_filter_41_50</name>
    <dbReference type="NCBI Taxonomy" id="1975031"/>
    <lineage>
        <taxon>Bacteria</taxon>
        <taxon>Candidatus Uhriibacteriota</taxon>
    </lineage>
</organism>
<feature type="domain" description="RCK N-terminal" evidence="9">
    <location>
        <begin position="432"/>
        <end position="547"/>
    </location>
</feature>
<name>A0A2M8END9_9BACT</name>
<dbReference type="EMBL" id="PFSI01000054">
    <property type="protein sequence ID" value="PJC24262.1"/>
    <property type="molecule type" value="Genomic_DNA"/>
</dbReference>